<evidence type="ECO:0000256" key="14">
    <source>
        <dbReference type="ARBA" id="ARBA00023180"/>
    </source>
</evidence>
<comment type="cofactor">
    <cofactor evidence="1">
        <name>Zn(2+)</name>
        <dbReference type="ChEBI" id="CHEBI:29105"/>
    </cofactor>
</comment>
<dbReference type="RefSeq" id="XP_006697114.1">
    <property type="nucleotide sequence ID" value="XM_006697051.1"/>
</dbReference>
<dbReference type="Pfam" id="PF04389">
    <property type="entry name" value="Peptidase_M28"/>
    <property type="match status" value="1"/>
</dbReference>
<dbReference type="Pfam" id="PF22251">
    <property type="entry name" value="PFF1_TM"/>
    <property type="match status" value="1"/>
</dbReference>
<dbReference type="STRING" id="759272.G0SH07"/>
<evidence type="ECO:0000259" key="20">
    <source>
        <dbReference type="Pfam" id="PF22251"/>
    </source>
</evidence>
<dbReference type="CDD" id="cd03875">
    <property type="entry name" value="M28_Fxna_like"/>
    <property type="match status" value="1"/>
</dbReference>
<dbReference type="Pfam" id="PF22250">
    <property type="entry name" value="PFF1_C"/>
    <property type="match status" value="1"/>
</dbReference>
<evidence type="ECO:0000256" key="17">
    <source>
        <dbReference type="SAM" id="Phobius"/>
    </source>
</evidence>
<keyword evidence="12" id="KW-0482">Metalloprotease</keyword>
<feature type="transmembrane region" description="Helical" evidence="17">
    <location>
        <begin position="12"/>
        <end position="30"/>
    </location>
</feature>
<dbReference type="FunFam" id="3.40.630.10:FF:000057">
    <property type="entry name" value="Vacuolar membrane protease"/>
    <property type="match status" value="1"/>
</dbReference>
<dbReference type="HOGENOM" id="CLU_006412_1_0_1"/>
<evidence type="ECO:0000256" key="1">
    <source>
        <dbReference type="ARBA" id="ARBA00001947"/>
    </source>
</evidence>
<dbReference type="PANTHER" id="PTHR12147:SF58">
    <property type="entry name" value="VACUOLAR MEMBRANE PROTEASE"/>
    <property type="match status" value="1"/>
</dbReference>
<dbReference type="Proteomes" id="UP000008066">
    <property type="component" value="Unassembled WGS sequence"/>
</dbReference>
<feature type="transmembrane region" description="Helical" evidence="17">
    <location>
        <begin position="531"/>
        <end position="549"/>
    </location>
</feature>
<evidence type="ECO:0000256" key="10">
    <source>
        <dbReference type="ARBA" id="ARBA00022833"/>
    </source>
</evidence>
<keyword evidence="10 15" id="KW-0862">Zinc</keyword>
<feature type="transmembrane region" description="Helical" evidence="17">
    <location>
        <begin position="490"/>
        <end position="511"/>
    </location>
</feature>
<keyword evidence="5" id="KW-0926">Vacuole</keyword>
<dbReference type="InterPro" id="IPR048024">
    <property type="entry name" value="Fxna-like_M28_dom"/>
</dbReference>
<keyword evidence="6 15" id="KW-0645">Protease</keyword>
<dbReference type="GO" id="GO:0046872">
    <property type="term" value="F:metal ion binding"/>
    <property type="evidence" value="ECO:0007669"/>
    <property type="project" value="UniProtKB-KW"/>
</dbReference>
<keyword evidence="7 17" id="KW-0812">Transmembrane</keyword>
<evidence type="ECO:0000256" key="2">
    <source>
        <dbReference type="ARBA" id="ARBA00003273"/>
    </source>
</evidence>
<dbReference type="InterPro" id="IPR045175">
    <property type="entry name" value="M28_fam"/>
</dbReference>
<evidence type="ECO:0000256" key="3">
    <source>
        <dbReference type="ARBA" id="ARBA00004128"/>
    </source>
</evidence>
<feature type="transmembrane region" description="Helical" evidence="17">
    <location>
        <begin position="400"/>
        <end position="422"/>
    </location>
</feature>
<feature type="transmembrane region" description="Helical" evidence="17">
    <location>
        <begin position="753"/>
        <end position="777"/>
    </location>
</feature>
<dbReference type="AlphaFoldDB" id="G0SH07"/>
<evidence type="ECO:0000259" key="19">
    <source>
        <dbReference type="Pfam" id="PF22250"/>
    </source>
</evidence>
<dbReference type="KEGG" id="cthr:CTHT_0068250"/>
<feature type="transmembrane region" description="Helical" evidence="17">
    <location>
        <begin position="556"/>
        <end position="576"/>
    </location>
</feature>
<evidence type="ECO:0000313" key="22">
    <source>
        <dbReference type="Proteomes" id="UP000008066"/>
    </source>
</evidence>
<keyword evidence="13 17" id="KW-0472">Membrane</keyword>
<evidence type="ECO:0000256" key="11">
    <source>
        <dbReference type="ARBA" id="ARBA00022989"/>
    </source>
</evidence>
<dbReference type="GO" id="GO:0008235">
    <property type="term" value="F:metalloexopeptidase activity"/>
    <property type="evidence" value="ECO:0007669"/>
    <property type="project" value="InterPro"/>
</dbReference>
<proteinExistence type="inferred from homology"/>
<dbReference type="EC" id="3.4.-.-" evidence="15"/>
<keyword evidence="22" id="KW-1185">Reference proteome</keyword>
<reference evidence="21 22" key="1">
    <citation type="journal article" date="2011" name="Cell">
        <title>Insight into structure and assembly of the nuclear pore complex by utilizing the genome of a eukaryotic thermophile.</title>
        <authorList>
            <person name="Amlacher S."/>
            <person name="Sarges P."/>
            <person name="Flemming D."/>
            <person name="van Noort V."/>
            <person name="Kunze R."/>
            <person name="Devos D.P."/>
            <person name="Arumugam M."/>
            <person name="Bork P."/>
            <person name="Hurt E."/>
        </authorList>
    </citation>
    <scope>NUCLEOTIDE SEQUENCE [LARGE SCALE GENOMIC DNA]</scope>
    <source>
        <strain evidence="22">DSM 1495 / CBS 144.50 / IMI 039719</strain>
    </source>
</reference>
<gene>
    <name evidence="21" type="ORF">CTHT_0068250</name>
</gene>
<evidence type="ECO:0000256" key="5">
    <source>
        <dbReference type="ARBA" id="ARBA00022554"/>
    </source>
</evidence>
<dbReference type="InterPro" id="IPR053975">
    <property type="entry name" value="PFF1_C"/>
</dbReference>
<evidence type="ECO:0000256" key="6">
    <source>
        <dbReference type="ARBA" id="ARBA00022670"/>
    </source>
</evidence>
<dbReference type="PANTHER" id="PTHR12147">
    <property type="entry name" value="METALLOPEPTIDASE M28 FAMILY MEMBER"/>
    <property type="match status" value="1"/>
</dbReference>
<accession>G0SH07</accession>
<feature type="domain" description="Peptidase M28" evidence="18">
    <location>
        <begin position="174"/>
        <end position="348"/>
    </location>
</feature>
<dbReference type="GO" id="GO:0005774">
    <property type="term" value="C:vacuolar membrane"/>
    <property type="evidence" value="ECO:0007669"/>
    <property type="project" value="UniProtKB-SubCell"/>
</dbReference>
<feature type="transmembrane region" description="Helical" evidence="17">
    <location>
        <begin position="463"/>
        <end position="483"/>
    </location>
</feature>
<dbReference type="EMBL" id="GL988047">
    <property type="protein sequence ID" value="EGS17496.1"/>
    <property type="molecule type" value="Genomic_DNA"/>
</dbReference>
<dbReference type="Gene3D" id="3.40.630.10">
    <property type="entry name" value="Zn peptidases"/>
    <property type="match status" value="1"/>
</dbReference>
<evidence type="ECO:0000259" key="18">
    <source>
        <dbReference type="Pfam" id="PF04389"/>
    </source>
</evidence>
<feature type="domain" description="Vacuolar membrane protease transmembrane" evidence="20">
    <location>
        <begin position="464"/>
        <end position="783"/>
    </location>
</feature>
<evidence type="ECO:0000256" key="8">
    <source>
        <dbReference type="ARBA" id="ARBA00022723"/>
    </source>
</evidence>
<feature type="compositionally biased region" description="Polar residues" evidence="16">
    <location>
        <begin position="630"/>
        <end position="640"/>
    </location>
</feature>
<dbReference type="eggNOG" id="KOG2194">
    <property type="taxonomic scope" value="Eukaryota"/>
</dbReference>
<evidence type="ECO:0000256" key="4">
    <source>
        <dbReference type="ARBA" id="ARBA00010918"/>
    </source>
</evidence>
<evidence type="ECO:0000256" key="9">
    <source>
        <dbReference type="ARBA" id="ARBA00022801"/>
    </source>
</evidence>
<feature type="domain" description="Vacuolar membrane protease C-terminal" evidence="19">
    <location>
        <begin position="811"/>
        <end position="983"/>
    </location>
</feature>
<comment type="subcellular location">
    <subcellularLocation>
        <location evidence="3">Vacuole membrane</location>
        <topology evidence="3">Multi-pass membrane protein</topology>
    </subcellularLocation>
</comment>
<evidence type="ECO:0000256" key="15">
    <source>
        <dbReference type="RuleBase" id="RU361240"/>
    </source>
</evidence>
<evidence type="ECO:0000256" key="13">
    <source>
        <dbReference type="ARBA" id="ARBA00023136"/>
    </source>
</evidence>
<keyword evidence="14" id="KW-0325">Glycoprotein</keyword>
<keyword evidence="8 15" id="KW-0479">Metal-binding</keyword>
<dbReference type="GO" id="GO:0006508">
    <property type="term" value="P:proteolysis"/>
    <property type="evidence" value="ECO:0007669"/>
    <property type="project" value="UniProtKB-KW"/>
</dbReference>
<evidence type="ECO:0000256" key="7">
    <source>
        <dbReference type="ARBA" id="ARBA00022692"/>
    </source>
</evidence>
<evidence type="ECO:0000313" key="21">
    <source>
        <dbReference type="EMBL" id="EGS17496.1"/>
    </source>
</evidence>
<organism evidence="22">
    <name type="scientific">Chaetomium thermophilum (strain DSM 1495 / CBS 144.50 / IMI 039719)</name>
    <name type="common">Thermochaetoides thermophila</name>
    <dbReference type="NCBI Taxonomy" id="759272"/>
    <lineage>
        <taxon>Eukaryota</taxon>
        <taxon>Fungi</taxon>
        <taxon>Dikarya</taxon>
        <taxon>Ascomycota</taxon>
        <taxon>Pezizomycotina</taxon>
        <taxon>Sordariomycetes</taxon>
        <taxon>Sordariomycetidae</taxon>
        <taxon>Sordariales</taxon>
        <taxon>Chaetomiaceae</taxon>
        <taxon>Thermochaetoides</taxon>
    </lineage>
</organism>
<dbReference type="OrthoDB" id="76293at2759"/>
<dbReference type="InterPro" id="IPR053976">
    <property type="entry name" value="PFF1_TM"/>
</dbReference>
<protein>
    <recommendedName>
        <fullName evidence="15">Peptide hydrolase</fullName>
        <ecNumber evidence="15">3.4.-.-</ecNumber>
    </recommendedName>
</protein>
<comment type="similarity">
    <text evidence="4 15">Belongs to the peptidase M28 family.</text>
</comment>
<name>G0SH07_CHATD</name>
<evidence type="ECO:0000256" key="12">
    <source>
        <dbReference type="ARBA" id="ARBA00023049"/>
    </source>
</evidence>
<comment type="function">
    <text evidence="2">May be involved in vacuolar sorting and osmoregulation.</text>
</comment>
<evidence type="ECO:0000256" key="16">
    <source>
        <dbReference type="SAM" id="MobiDB-lite"/>
    </source>
</evidence>
<dbReference type="SUPFAM" id="SSF53187">
    <property type="entry name" value="Zn-dependent exopeptidases"/>
    <property type="match status" value="1"/>
</dbReference>
<dbReference type="InterPro" id="IPR007484">
    <property type="entry name" value="Peptidase_M28"/>
</dbReference>
<feature type="region of interest" description="Disordered" evidence="16">
    <location>
        <begin position="624"/>
        <end position="649"/>
    </location>
</feature>
<feature type="transmembrane region" description="Helical" evidence="17">
    <location>
        <begin position="783"/>
        <end position="804"/>
    </location>
</feature>
<feature type="transmembrane region" description="Helical" evidence="17">
    <location>
        <begin position="718"/>
        <end position="741"/>
    </location>
</feature>
<sequence>MANPFSFRPGQVTFWTTLVYLALLIPIIIINEAPPPSPRNTESPLPGINLTQAWLDLTTITRAYHPYNSHYNEVVRGYLLKRVREILEGNGVAWNIDGAQSSDSNPAVTVFDDTTSNCTFLMESSVVPGTHAPQVAAYFEGTNILVYVRGKLDDKGSWWKTAGPRNFGHVEKGLTLVNAHYDSVSTGYGATDDGMGVVTCLQLIQYFTTPDHQPDRGIVILLNNGEEDWLYGARAFGQHPLLPYIHTFLNLEGAGAGGRANLFRTTDREVTAAYAGSPHPFGTVIASDAFGLGFIRSGTDYSVLYNVYGQRGLDLAFFKPRARYHTNQDDARHASLGSLWHMLSAAVHTTSRLSSNAMGNRFVGPRPDGARNKVRNGRPSDGVWFDLFGKGFVLFGLRGMFAWSLTLLVTTPLILMFISYVLHRVDKYYLFSSRADDVRGHAADDDGHGLGDEPVFLGGWKGFFRFPFAMLVSGSLTLGSALLMKKVNPFIVYGNQYTVWAMMVSLFYFSFWAIMRGANFARPSALHRTYVQVWLFVIGWAILVAVTVSEDRLKIAAGYVFVFLQSSLFLTLFIALCEMFALPKKAIWAAHIREARQNQQAHDFLQGQTSIGEHSPLPTVLRQEQGLSPRGSNHPASPHTNNRDNTDDDVEAELPTERTPLVGGNIGGVEQVPTTFATTYRRSISSLVKKARQKYSTQGYEAFEYEQPWSAHLPTWTWLLQFLLLGPFTIVLVAQTGLMLVDAVHQTGADGSNLLLPYLIIFLFTVLLILPLTPFIHRVTHHIPVFLLVVFGSTLVYNLAAFPFSASARYKAYFIQTLTLDNQTNTICYNGIEKPVRKIISTLPSSLGKEVACSPSKREGLVACCYEGSGLPLPKLTQSHASYNKTEWDSYRDLVNINATRLPSLAPDLWRARLEISASNTKACFVEFATPISALKVHGSSAWDDRFGVLPESGIKTLKLWHREWNKTWVVDVEWNGQLEENDGNIFDGQSGGKRRKMMGNGELKTRNRHSNGLHGTVAFWLWEIRFDKLMTITHGAVD</sequence>
<keyword evidence="9 15" id="KW-0378">Hydrolase</keyword>
<dbReference type="GeneID" id="18260863"/>
<dbReference type="OMA" id="TPWPVTI"/>
<keyword evidence="11 17" id="KW-1133">Transmembrane helix</keyword>